<evidence type="ECO:0000313" key="2">
    <source>
        <dbReference type="Proteomes" id="UP000501793"/>
    </source>
</evidence>
<accession>A0ACA8ZE38</accession>
<name>A0ACA8ZE38_9BACL</name>
<dbReference type="EMBL" id="LR792684">
    <property type="protein sequence ID" value="CAB3395788.1"/>
    <property type="molecule type" value="Genomic_DNA"/>
</dbReference>
<keyword evidence="2" id="KW-1185">Reference proteome</keyword>
<dbReference type="Proteomes" id="UP000501793">
    <property type="component" value="Chromosome"/>
</dbReference>
<protein>
    <submittedName>
        <fullName evidence="1">Uncharacterized protein</fullName>
    </submittedName>
</protein>
<evidence type="ECO:0000313" key="1">
    <source>
        <dbReference type="EMBL" id="CAB3395788.1"/>
    </source>
</evidence>
<reference evidence="1" key="1">
    <citation type="submission" date="2020-04" db="EMBL/GenBank/DDBJ databases">
        <authorList>
            <person name="Hogendoorn C."/>
        </authorList>
    </citation>
    <scope>NUCLEOTIDE SEQUENCE</scope>
    <source>
        <strain evidence="1">FAVT5</strain>
    </source>
</reference>
<proteinExistence type="predicted"/>
<organism evidence="1 2">
    <name type="scientific">Kyrpidia spormannii</name>
    <dbReference type="NCBI Taxonomy" id="2055160"/>
    <lineage>
        <taxon>Bacteria</taxon>
        <taxon>Bacillati</taxon>
        <taxon>Bacillota</taxon>
        <taxon>Bacilli</taxon>
        <taxon>Bacillales</taxon>
        <taxon>Alicyclobacillaceae</taxon>
        <taxon>Kyrpidia</taxon>
    </lineage>
</organism>
<sequence length="59" mass="6431">MSHGALVYRKTNGKLRDYRQGVQDFAYRADSVSANRCAGDGGIRKNAGTGWHGNVHRPG</sequence>
<gene>
    <name evidence="1" type="ORF">FAVT5_3563</name>
</gene>